<protein>
    <submittedName>
        <fullName evidence="1">Uncharacterized protein</fullName>
    </submittedName>
</protein>
<organism evidence="1 2">
    <name type="scientific">Paraburkholderia humisilvae</name>
    <dbReference type="NCBI Taxonomy" id="627669"/>
    <lineage>
        <taxon>Bacteria</taxon>
        <taxon>Pseudomonadati</taxon>
        <taxon>Pseudomonadota</taxon>
        <taxon>Betaproteobacteria</taxon>
        <taxon>Burkholderiales</taxon>
        <taxon>Burkholderiaceae</taxon>
        <taxon>Paraburkholderia</taxon>
    </lineage>
</organism>
<accession>A0A6J5F4K0</accession>
<reference evidence="1 2" key="1">
    <citation type="submission" date="2020-04" db="EMBL/GenBank/DDBJ databases">
        <authorList>
            <person name="De Canck E."/>
        </authorList>
    </citation>
    <scope>NUCLEOTIDE SEQUENCE [LARGE SCALE GENOMIC DNA]</scope>
    <source>
        <strain evidence="1 2">LMG 29542</strain>
    </source>
</reference>
<gene>
    <name evidence="1" type="ORF">LMG29542_07406</name>
</gene>
<dbReference type="Proteomes" id="UP000494363">
    <property type="component" value="Unassembled WGS sequence"/>
</dbReference>
<sequence length="122" mass="13312">MKKLHRITKIGESPEQSMDGFLRVMAGEVISAEVRVFNTVAKHVPRGGEHGSSDSHYGLSCIASCLNPYELGVQVGVLGPHRSPCGDHQCGLNQVPLLRTRVLRRLPALSSLRGHKPAHDTR</sequence>
<dbReference type="AlphaFoldDB" id="A0A6J5F4K0"/>
<dbReference type="EMBL" id="CADIKH010000084">
    <property type="protein sequence ID" value="CAB3773718.1"/>
    <property type="molecule type" value="Genomic_DNA"/>
</dbReference>
<keyword evidence="2" id="KW-1185">Reference proteome</keyword>
<evidence type="ECO:0000313" key="1">
    <source>
        <dbReference type="EMBL" id="CAB3773718.1"/>
    </source>
</evidence>
<evidence type="ECO:0000313" key="2">
    <source>
        <dbReference type="Proteomes" id="UP000494363"/>
    </source>
</evidence>
<name>A0A6J5F4K0_9BURK</name>
<proteinExistence type="predicted"/>